<evidence type="ECO:0000256" key="2">
    <source>
        <dbReference type="ARBA" id="ARBA00004123"/>
    </source>
</evidence>
<dbReference type="Proteomes" id="UP001642483">
    <property type="component" value="Unassembled WGS sequence"/>
</dbReference>
<evidence type="ECO:0000256" key="12">
    <source>
        <dbReference type="ARBA" id="ARBA00045850"/>
    </source>
</evidence>
<keyword evidence="10" id="KW-0539">Nucleus</keyword>
<evidence type="ECO:0000256" key="4">
    <source>
        <dbReference type="ARBA" id="ARBA00006958"/>
    </source>
</evidence>
<evidence type="ECO:0000256" key="9">
    <source>
        <dbReference type="ARBA" id="ARBA00022801"/>
    </source>
</evidence>
<evidence type="ECO:0000256" key="6">
    <source>
        <dbReference type="ARBA" id="ARBA00022490"/>
    </source>
</evidence>
<comment type="caution">
    <text evidence="14">The sequence shown here is derived from an EMBL/GenBank/DDBJ whole genome shotgun (WGS) entry which is preliminary data.</text>
</comment>
<name>A0ABP0GFA1_CLALP</name>
<evidence type="ECO:0000256" key="11">
    <source>
        <dbReference type="ARBA" id="ARBA00030126"/>
    </source>
</evidence>
<feature type="domain" description="DDE Tnp4" evidence="13">
    <location>
        <begin position="146"/>
        <end position="279"/>
    </location>
</feature>
<dbReference type="Pfam" id="PF13359">
    <property type="entry name" value="DDE_Tnp_4"/>
    <property type="match status" value="1"/>
</dbReference>
<dbReference type="PANTHER" id="PTHR22930">
    <property type="match status" value="1"/>
</dbReference>
<comment type="similarity">
    <text evidence="4">Belongs to the HARBI1 family.</text>
</comment>
<reference evidence="14 15" key="1">
    <citation type="submission" date="2024-02" db="EMBL/GenBank/DDBJ databases">
        <authorList>
            <person name="Daric V."/>
            <person name="Darras S."/>
        </authorList>
    </citation>
    <scope>NUCLEOTIDE SEQUENCE [LARGE SCALE GENOMIC DNA]</scope>
</reference>
<comment type="function">
    <text evidence="12">Transposase-derived protein that may have nuclease activity. Does not have transposase activity.</text>
</comment>
<evidence type="ECO:0000256" key="1">
    <source>
        <dbReference type="ARBA" id="ARBA00001968"/>
    </source>
</evidence>
<dbReference type="EMBL" id="CAWYQH010000108">
    <property type="protein sequence ID" value="CAK8689628.1"/>
    <property type="molecule type" value="Genomic_DNA"/>
</dbReference>
<keyword evidence="8" id="KW-0479">Metal-binding</keyword>
<evidence type="ECO:0000256" key="3">
    <source>
        <dbReference type="ARBA" id="ARBA00004496"/>
    </source>
</evidence>
<dbReference type="InterPro" id="IPR027806">
    <property type="entry name" value="HARBI1_dom"/>
</dbReference>
<keyword evidence="15" id="KW-1185">Reference proteome</keyword>
<dbReference type="InterPro" id="IPR026103">
    <property type="entry name" value="HARBI1_animal"/>
</dbReference>
<dbReference type="PANTHER" id="PTHR22930:SF85">
    <property type="entry name" value="GH03217P-RELATED"/>
    <property type="match status" value="1"/>
</dbReference>
<organism evidence="14 15">
    <name type="scientific">Clavelina lepadiformis</name>
    <name type="common">Light-bulb sea squirt</name>
    <name type="synonym">Ascidia lepadiformis</name>
    <dbReference type="NCBI Taxonomy" id="159417"/>
    <lineage>
        <taxon>Eukaryota</taxon>
        <taxon>Metazoa</taxon>
        <taxon>Chordata</taxon>
        <taxon>Tunicata</taxon>
        <taxon>Ascidiacea</taxon>
        <taxon>Aplousobranchia</taxon>
        <taxon>Clavelinidae</taxon>
        <taxon>Clavelina</taxon>
    </lineage>
</organism>
<comment type="cofactor">
    <cofactor evidence="1">
        <name>a divalent metal cation</name>
        <dbReference type="ChEBI" id="CHEBI:60240"/>
    </cofactor>
</comment>
<evidence type="ECO:0000259" key="13">
    <source>
        <dbReference type="Pfam" id="PF13359"/>
    </source>
</evidence>
<keyword evidence="9" id="KW-0378">Hydrolase</keyword>
<proteinExistence type="inferred from homology"/>
<evidence type="ECO:0000256" key="5">
    <source>
        <dbReference type="ARBA" id="ARBA00015519"/>
    </source>
</evidence>
<dbReference type="InterPro" id="IPR045249">
    <property type="entry name" value="HARBI1-like"/>
</dbReference>
<evidence type="ECO:0000256" key="8">
    <source>
        <dbReference type="ARBA" id="ARBA00022723"/>
    </source>
</evidence>
<evidence type="ECO:0000313" key="15">
    <source>
        <dbReference type="Proteomes" id="UP001642483"/>
    </source>
</evidence>
<accession>A0ABP0GFA1</accession>
<dbReference type="PRINTS" id="PR02086">
    <property type="entry name" value="PUTNUCHARBI1"/>
</dbReference>
<gene>
    <name evidence="14" type="ORF">CVLEPA_LOCUS21603</name>
</gene>
<keyword evidence="7" id="KW-0540">Nuclease</keyword>
<evidence type="ECO:0000256" key="7">
    <source>
        <dbReference type="ARBA" id="ARBA00022722"/>
    </source>
</evidence>
<keyword evidence="6" id="KW-0963">Cytoplasm</keyword>
<comment type="subcellular location">
    <subcellularLocation>
        <location evidence="3">Cytoplasm</location>
    </subcellularLocation>
    <subcellularLocation>
        <location evidence="2">Nucleus</location>
    </subcellularLocation>
</comment>
<protein>
    <recommendedName>
        <fullName evidence="5">Putative nuclease HARBI1</fullName>
    </recommendedName>
    <alternativeName>
        <fullName evidence="11">Harbinger transposase-derived nuclease</fullName>
    </alternativeName>
</protein>
<evidence type="ECO:0000256" key="10">
    <source>
        <dbReference type="ARBA" id="ARBA00023242"/>
    </source>
</evidence>
<evidence type="ECO:0000313" key="14">
    <source>
        <dbReference type="EMBL" id="CAK8689628.1"/>
    </source>
</evidence>
<sequence length="283" mass="32953">MDCIEFIEHFIETPPRRNIKDRLNPFENFTEEQFRERFRFRKDSVLQLLGMISSDLEHGTNRNHCIPPILQLVTTLRFYAAGHFQRTDGDLIGIDQSSACRVIHRVTRAIATRHEQFIRFPSNQDLNNVKFHFKNIAQFPGVLGAIDCSHIPIKRPSGDNGELYRNRKGYFSINVQAVTDANMCFTNIVCRWPGSTHDCRIFDNSSLSYKFENNLLDGFLLGDGGYACRKYMMTPILNPATQKEQNYNKSHIATRIVVERMFGVWKQRFQCLRIPLRTSLDQR</sequence>